<keyword evidence="17 24" id="KW-0472">Membrane</keyword>
<gene>
    <name evidence="25" type="primary">dgkA_1</name>
    <name evidence="25" type="ORF">NCTC12742_01891</name>
</gene>
<keyword evidence="16 24" id="KW-0443">Lipid metabolism</keyword>
<evidence type="ECO:0000256" key="14">
    <source>
        <dbReference type="ARBA" id="ARBA00022842"/>
    </source>
</evidence>
<evidence type="ECO:0000256" key="1">
    <source>
        <dbReference type="ARBA" id="ARBA00004429"/>
    </source>
</evidence>
<dbReference type="InterPro" id="IPR033718">
    <property type="entry name" value="DAGK_prok"/>
</dbReference>
<evidence type="ECO:0000313" key="26">
    <source>
        <dbReference type="Proteomes" id="UP000272771"/>
    </source>
</evidence>
<comment type="function">
    <text evidence="24">Catalyzes the ATP-dependent phosphorylation of sn-l,2-diacylglycerol (DAG) to phosphatidic acid. Involved in the recycling of diacylglycerol produced as a by-product during membrane-derived oligosaccharide (MDO) biosynthesis.</text>
</comment>
<feature type="binding site" evidence="21">
    <location>
        <position position="19"/>
    </location>
    <ligand>
        <name>substrate</name>
    </ligand>
</feature>
<reference evidence="25 26" key="1">
    <citation type="submission" date="2018-12" db="EMBL/GenBank/DDBJ databases">
        <authorList>
            <consortium name="Pathogen Informatics"/>
        </authorList>
    </citation>
    <scope>NUCLEOTIDE SEQUENCE [LARGE SCALE GENOMIC DNA]</scope>
    <source>
        <strain evidence="25 26">NCTC12742</strain>
    </source>
</reference>
<evidence type="ECO:0000256" key="4">
    <source>
        <dbReference type="ARBA" id="ARBA00017575"/>
    </source>
</evidence>
<feature type="binding site" evidence="22">
    <location>
        <begin position="103"/>
        <end position="104"/>
    </location>
    <ligand>
        <name>ATP</name>
        <dbReference type="ChEBI" id="CHEBI:30616"/>
    </ligand>
</feature>
<keyword evidence="14 23" id="KW-0460">Magnesium</keyword>
<evidence type="ECO:0000256" key="9">
    <source>
        <dbReference type="ARBA" id="ARBA00022692"/>
    </source>
</evidence>
<feature type="binding site" evidence="23">
    <location>
        <position position="37"/>
    </location>
    <ligand>
        <name>a divalent metal cation</name>
        <dbReference type="ChEBI" id="CHEBI:60240"/>
    </ligand>
</feature>
<feature type="binding site" evidence="22">
    <location>
        <position position="85"/>
    </location>
    <ligand>
        <name>ATP</name>
        <dbReference type="ChEBI" id="CHEBI:30616"/>
    </ligand>
</feature>
<accession>A0A3S5C4K6</accession>
<evidence type="ECO:0000256" key="21">
    <source>
        <dbReference type="PIRSR" id="PIRSR600829-2"/>
    </source>
</evidence>
<feature type="transmembrane region" description="Helical" evidence="24">
    <location>
        <begin position="108"/>
        <end position="127"/>
    </location>
</feature>
<dbReference type="STRING" id="28091.SAMEA3174300_00448"/>
<evidence type="ECO:0000256" key="24">
    <source>
        <dbReference type="RuleBase" id="RU363065"/>
    </source>
</evidence>
<dbReference type="InterPro" id="IPR036945">
    <property type="entry name" value="DAGK_sf"/>
</dbReference>
<dbReference type="Pfam" id="PF01219">
    <property type="entry name" value="DAGK_prokar"/>
    <property type="match status" value="1"/>
</dbReference>
<feature type="active site" description="Proton acceptor" evidence="20">
    <location>
        <position position="78"/>
    </location>
</feature>
<evidence type="ECO:0000256" key="20">
    <source>
        <dbReference type="PIRSR" id="PIRSR600829-1"/>
    </source>
</evidence>
<feature type="binding site" evidence="21">
    <location>
        <position position="78"/>
    </location>
    <ligand>
        <name>substrate</name>
    </ligand>
</feature>
<evidence type="ECO:0000256" key="15">
    <source>
        <dbReference type="ARBA" id="ARBA00022989"/>
    </source>
</evidence>
<feature type="binding site" evidence="22">
    <location>
        <position position="26"/>
    </location>
    <ligand>
        <name>ATP</name>
        <dbReference type="ChEBI" id="CHEBI:30616"/>
    </ligand>
</feature>
<evidence type="ECO:0000256" key="5">
    <source>
        <dbReference type="ARBA" id="ARBA00022475"/>
    </source>
</evidence>
<keyword evidence="8 24" id="KW-0808">Transferase</keyword>
<keyword evidence="26" id="KW-1185">Reference proteome</keyword>
<keyword evidence="9 24" id="KW-0812">Transmembrane</keyword>
<dbReference type="GO" id="GO:0005524">
    <property type="term" value="F:ATP binding"/>
    <property type="evidence" value="ECO:0007669"/>
    <property type="project" value="UniProtKB-KW"/>
</dbReference>
<dbReference type="PANTHER" id="PTHR34299:SF1">
    <property type="entry name" value="DIACYLGLYCEROL KINASE"/>
    <property type="match status" value="1"/>
</dbReference>
<feature type="binding site" evidence="23">
    <location>
        <position position="85"/>
    </location>
    <ligand>
        <name>a divalent metal cation</name>
        <dbReference type="ChEBI" id="CHEBI:60240"/>
    </ligand>
</feature>
<dbReference type="AlphaFoldDB" id="A0A3S5C4K6"/>
<evidence type="ECO:0000256" key="16">
    <source>
        <dbReference type="ARBA" id="ARBA00023098"/>
    </source>
</evidence>
<keyword evidence="19 24" id="KW-1208">Phospholipid metabolism</keyword>
<keyword evidence="18" id="KW-0594">Phospholipid biosynthesis</keyword>
<keyword evidence="11 22" id="KW-0547">Nucleotide-binding</keyword>
<dbReference type="KEGG" id="nwe:SAMEA3174300_0448"/>
<sequence length="128" mass="13875">MDRPETYAESMKGKTGVKRIAAALKYSADGIRAACQEQGFRQLLWIHAVLMLCLFFAGFTLPVKMVLILVSALSIVIELVNTGIEAAVDHTSQEMHVLAKKAKDVGSAAQYVTLAVVALLWLVAWVGS</sequence>
<evidence type="ECO:0000256" key="19">
    <source>
        <dbReference type="ARBA" id="ARBA00023264"/>
    </source>
</evidence>
<evidence type="ECO:0000256" key="11">
    <source>
        <dbReference type="ARBA" id="ARBA00022741"/>
    </source>
</evidence>
<keyword evidence="6" id="KW-0444">Lipid biosynthesis</keyword>
<name>A0A3S5C4K6_9NEIS</name>
<feature type="binding site" evidence="21">
    <location>
        <position position="107"/>
    </location>
    <ligand>
        <name>substrate</name>
    </ligand>
</feature>
<evidence type="ECO:0000256" key="3">
    <source>
        <dbReference type="ARBA" id="ARBA00012133"/>
    </source>
</evidence>
<feature type="transmembrane region" description="Helical" evidence="24">
    <location>
        <begin position="67"/>
        <end position="88"/>
    </location>
</feature>
<comment type="subcellular location">
    <subcellularLocation>
        <location evidence="1 24">Cell inner membrane</location>
        <topology evidence="1 24">Multi-pass membrane protein</topology>
    </subcellularLocation>
</comment>
<keyword evidence="13 22" id="KW-0067">ATP-binding</keyword>
<evidence type="ECO:0000256" key="12">
    <source>
        <dbReference type="ARBA" id="ARBA00022777"/>
    </source>
</evidence>
<evidence type="ECO:0000256" key="13">
    <source>
        <dbReference type="ARBA" id="ARBA00022840"/>
    </source>
</evidence>
<comment type="catalytic activity">
    <reaction evidence="24">
        <text>a 1,2-diacyl-sn-glycerol + ATP = a 1,2-diacyl-sn-glycero-3-phosphate + ADP + H(+)</text>
        <dbReference type="Rhea" id="RHEA:10272"/>
        <dbReference type="ChEBI" id="CHEBI:15378"/>
        <dbReference type="ChEBI" id="CHEBI:17815"/>
        <dbReference type="ChEBI" id="CHEBI:30616"/>
        <dbReference type="ChEBI" id="CHEBI:58608"/>
        <dbReference type="ChEBI" id="CHEBI:456216"/>
        <dbReference type="EC" id="2.7.1.107"/>
    </reaction>
</comment>
<dbReference type="RefSeq" id="WP_004284868.1">
    <property type="nucleotide sequence ID" value="NZ_CAUJRG010000016.1"/>
</dbReference>
<feature type="binding site" evidence="22">
    <location>
        <position position="37"/>
    </location>
    <ligand>
        <name>ATP</name>
        <dbReference type="ChEBI" id="CHEBI:30616"/>
    </ligand>
</feature>
<keyword evidence="10 23" id="KW-0479">Metal-binding</keyword>
<keyword evidence="5" id="KW-1003">Cell membrane</keyword>
<organism evidence="25 26">
    <name type="scientific">Neisseria weaveri</name>
    <dbReference type="NCBI Taxonomy" id="28091"/>
    <lineage>
        <taxon>Bacteria</taxon>
        <taxon>Pseudomonadati</taxon>
        <taxon>Pseudomonadota</taxon>
        <taxon>Betaproteobacteria</taxon>
        <taxon>Neisseriales</taxon>
        <taxon>Neisseriaceae</taxon>
        <taxon>Neisseria</taxon>
    </lineage>
</organism>
<proteinExistence type="inferred from homology"/>
<evidence type="ECO:0000256" key="18">
    <source>
        <dbReference type="ARBA" id="ARBA00023209"/>
    </source>
</evidence>
<evidence type="ECO:0000256" key="7">
    <source>
        <dbReference type="ARBA" id="ARBA00022519"/>
    </source>
</evidence>
<evidence type="ECO:0000256" key="8">
    <source>
        <dbReference type="ARBA" id="ARBA00022679"/>
    </source>
</evidence>
<dbReference type="InterPro" id="IPR000829">
    <property type="entry name" value="DAGK"/>
</dbReference>
<dbReference type="Gene3D" id="1.10.287.3610">
    <property type="match status" value="1"/>
</dbReference>
<dbReference type="GO" id="GO:0046872">
    <property type="term" value="F:metal ion binding"/>
    <property type="evidence" value="ECO:0007669"/>
    <property type="project" value="UniProtKB-KW"/>
</dbReference>
<dbReference type="EC" id="2.7.1.107" evidence="3 24"/>
<evidence type="ECO:0000256" key="6">
    <source>
        <dbReference type="ARBA" id="ARBA00022516"/>
    </source>
</evidence>
<comment type="cofactor">
    <cofactor evidence="23">
        <name>Mg(2+)</name>
        <dbReference type="ChEBI" id="CHEBI:18420"/>
    </cofactor>
    <text evidence="23">Mn(2+), Zn(2+), Cd(2+) and Co(2+) support activity to lesser extents.</text>
</comment>
<dbReference type="GO" id="GO:0005886">
    <property type="term" value="C:plasma membrane"/>
    <property type="evidence" value="ECO:0007669"/>
    <property type="project" value="UniProtKB-SubCell"/>
</dbReference>
<keyword evidence="7 24" id="KW-0997">Cell inner membrane</keyword>
<dbReference type="OrthoDB" id="9796011at2"/>
<dbReference type="GO" id="GO:0004143">
    <property type="term" value="F:ATP-dependent diacylglycerol kinase activity"/>
    <property type="evidence" value="ECO:0007669"/>
    <property type="project" value="UniProtKB-EC"/>
</dbReference>
<evidence type="ECO:0000256" key="10">
    <source>
        <dbReference type="ARBA" id="ARBA00022723"/>
    </source>
</evidence>
<evidence type="ECO:0000313" key="25">
    <source>
        <dbReference type="EMBL" id="VEJ51978.1"/>
    </source>
</evidence>
<protein>
    <recommendedName>
        <fullName evidence="4 24">Diacylglycerol kinase</fullName>
        <ecNumber evidence="3 24">2.7.1.107</ecNumber>
    </recommendedName>
</protein>
<dbReference type="EMBL" id="LR134533">
    <property type="protein sequence ID" value="VEJ51978.1"/>
    <property type="molecule type" value="Genomic_DNA"/>
</dbReference>
<dbReference type="CDD" id="cd14264">
    <property type="entry name" value="DAGK_IM"/>
    <property type="match status" value="1"/>
</dbReference>
<dbReference type="GO" id="GO:0006654">
    <property type="term" value="P:phosphatidic acid biosynthetic process"/>
    <property type="evidence" value="ECO:0007669"/>
    <property type="project" value="InterPro"/>
</dbReference>
<evidence type="ECO:0000256" key="22">
    <source>
        <dbReference type="PIRSR" id="PIRSR600829-3"/>
    </source>
</evidence>
<feature type="binding site" evidence="22">
    <location>
        <begin position="94"/>
        <end position="96"/>
    </location>
    <ligand>
        <name>ATP</name>
        <dbReference type="ChEBI" id="CHEBI:30616"/>
    </ligand>
</feature>
<keyword evidence="12 24" id="KW-0418">Kinase</keyword>
<feature type="transmembrane region" description="Helical" evidence="24">
    <location>
        <begin position="43"/>
        <end position="61"/>
    </location>
</feature>
<evidence type="ECO:0000256" key="2">
    <source>
        <dbReference type="ARBA" id="ARBA00005967"/>
    </source>
</evidence>
<evidence type="ECO:0000256" key="23">
    <source>
        <dbReference type="PIRSR" id="PIRSR600829-4"/>
    </source>
</evidence>
<comment type="similarity">
    <text evidence="2 24">Belongs to the bacterial diacylglycerol kinase family.</text>
</comment>
<dbReference type="PANTHER" id="PTHR34299">
    <property type="entry name" value="DIACYLGLYCEROL KINASE"/>
    <property type="match status" value="1"/>
</dbReference>
<feature type="binding site" evidence="22">
    <location>
        <position position="19"/>
    </location>
    <ligand>
        <name>ATP</name>
        <dbReference type="ChEBI" id="CHEBI:30616"/>
    </ligand>
</feature>
<dbReference type="Proteomes" id="UP000272771">
    <property type="component" value="Chromosome"/>
</dbReference>
<evidence type="ECO:0000256" key="17">
    <source>
        <dbReference type="ARBA" id="ARBA00023136"/>
    </source>
</evidence>
<keyword evidence="15 24" id="KW-1133">Transmembrane helix</keyword>